<keyword evidence="1" id="KW-0808">Transferase</keyword>
<dbReference type="EMBL" id="CP034328">
    <property type="protein sequence ID" value="AZL58604.1"/>
    <property type="molecule type" value="Genomic_DNA"/>
</dbReference>
<organism evidence="1 2">
    <name type="scientific">Tabrizicola piscis</name>
    <dbReference type="NCBI Taxonomy" id="2494374"/>
    <lineage>
        <taxon>Bacteria</taxon>
        <taxon>Pseudomonadati</taxon>
        <taxon>Pseudomonadota</taxon>
        <taxon>Alphaproteobacteria</taxon>
        <taxon>Rhodobacterales</taxon>
        <taxon>Paracoccaceae</taxon>
        <taxon>Tabrizicola</taxon>
    </lineage>
</organism>
<protein>
    <submittedName>
        <fullName evidence="1">Class I SAM-dependent methyltransferase</fullName>
    </submittedName>
</protein>
<proteinExistence type="predicted"/>
<dbReference type="AlphaFoldDB" id="A0A3S8U4R7"/>
<keyword evidence="1" id="KW-0489">Methyltransferase</keyword>
<dbReference type="Gene3D" id="3.40.50.150">
    <property type="entry name" value="Vaccinia Virus protein VP39"/>
    <property type="match status" value="1"/>
</dbReference>
<accession>A0A3S8U4R7</accession>
<name>A0A3S8U4R7_9RHOB</name>
<gene>
    <name evidence="1" type="ORF">EI545_07000</name>
</gene>
<dbReference type="GO" id="GO:0032259">
    <property type="term" value="P:methylation"/>
    <property type="evidence" value="ECO:0007669"/>
    <property type="project" value="UniProtKB-KW"/>
</dbReference>
<dbReference type="GO" id="GO:0008168">
    <property type="term" value="F:methyltransferase activity"/>
    <property type="evidence" value="ECO:0007669"/>
    <property type="project" value="UniProtKB-KW"/>
</dbReference>
<dbReference type="SUPFAM" id="SSF53335">
    <property type="entry name" value="S-adenosyl-L-methionine-dependent methyltransferases"/>
    <property type="match status" value="1"/>
</dbReference>
<dbReference type="Proteomes" id="UP000282002">
    <property type="component" value="Chromosome"/>
</dbReference>
<keyword evidence="2" id="KW-1185">Reference proteome</keyword>
<reference evidence="1 2" key="1">
    <citation type="submission" date="2018-12" db="EMBL/GenBank/DDBJ databases">
        <title>Complete genome sequencing of Tabrizicola sp. K13M18.</title>
        <authorList>
            <person name="Bae J.-W."/>
        </authorList>
    </citation>
    <scope>NUCLEOTIDE SEQUENCE [LARGE SCALE GENOMIC DNA]</scope>
    <source>
        <strain evidence="1 2">K13M18</strain>
    </source>
</reference>
<dbReference type="OrthoDB" id="1853779at2"/>
<evidence type="ECO:0000313" key="1">
    <source>
        <dbReference type="EMBL" id="AZL58604.1"/>
    </source>
</evidence>
<dbReference type="KEGG" id="taw:EI545_07000"/>
<dbReference type="InterPro" id="IPR029063">
    <property type="entry name" value="SAM-dependent_MTases_sf"/>
</dbReference>
<evidence type="ECO:0000313" key="2">
    <source>
        <dbReference type="Proteomes" id="UP000282002"/>
    </source>
</evidence>
<sequence length="225" mass="24395">MNRPPSPYLAPGFYDQAIAKGRHRDIVGGRWGETGRAQMAALLAEGMTPQDHLLDIGCGALRLGHLAVPYLDPGHYWGTDASLALMQHGRAVELADPDRLPLAHLVQDADFAFPGVPSTITLAMAWGVFTHLPMGALQAALQSVADRLSQLRAFLFTVFLAPDGDHAAPFRQPDGVVTHPDRAPRHLRLSDVQNLVGAVGFTLRLTPDRLPRGQRLFVASPPQMP</sequence>